<dbReference type="Gene3D" id="1.10.10.1320">
    <property type="entry name" value="Anti-sigma factor, zinc-finger domain"/>
    <property type="match status" value="1"/>
</dbReference>
<keyword evidence="5" id="KW-1133">Transmembrane helix</keyword>
<comment type="subcellular location">
    <subcellularLocation>
        <location evidence="2">Cell membrane</location>
    </subcellularLocation>
    <subcellularLocation>
        <location evidence="1">Membrane</location>
        <topology evidence="1">Single-pass membrane protein</topology>
    </subcellularLocation>
</comment>
<protein>
    <recommendedName>
        <fullName evidence="10">Regulator of SigK</fullName>
    </recommendedName>
    <alternativeName>
        <fullName evidence="9">Sigma-K anti-sigma factor RskA</fullName>
    </alternativeName>
</protein>
<keyword evidence="4" id="KW-0812">Transmembrane</keyword>
<dbReference type="GO" id="GO:0008270">
    <property type="term" value="F:zinc ion binding"/>
    <property type="evidence" value="ECO:0007669"/>
    <property type="project" value="UniProtKB-KW"/>
</dbReference>
<name>A0A1H9BA18_9ACTN</name>
<dbReference type="PANTHER" id="PTHR37461:SF1">
    <property type="entry name" value="ANTI-SIGMA-K FACTOR RSKA"/>
    <property type="match status" value="1"/>
</dbReference>
<keyword evidence="15" id="KW-1185">Reference proteome</keyword>
<accession>A0A1H9BA18</accession>
<evidence type="ECO:0000256" key="3">
    <source>
        <dbReference type="ARBA" id="ARBA00022475"/>
    </source>
</evidence>
<dbReference type="RefSeq" id="WP_093656262.1">
    <property type="nucleotide sequence ID" value="NZ_FOET01000002.1"/>
</dbReference>
<dbReference type="Proteomes" id="UP000199055">
    <property type="component" value="Unassembled WGS sequence"/>
</dbReference>
<evidence type="ECO:0000256" key="6">
    <source>
        <dbReference type="ARBA" id="ARBA00023015"/>
    </source>
</evidence>
<dbReference type="InterPro" id="IPR027383">
    <property type="entry name" value="Znf_put"/>
</dbReference>
<dbReference type="STRING" id="403935.SAMN05216481_102274"/>
<keyword evidence="14" id="KW-0862">Zinc</keyword>
<evidence type="ECO:0000313" key="15">
    <source>
        <dbReference type="Proteomes" id="UP000199055"/>
    </source>
</evidence>
<dbReference type="InterPro" id="IPR041916">
    <property type="entry name" value="Anti_sigma_zinc_sf"/>
</dbReference>
<organism evidence="14 15">
    <name type="scientific">Streptomyces radiopugnans</name>
    <dbReference type="NCBI Taxonomy" id="403935"/>
    <lineage>
        <taxon>Bacteria</taxon>
        <taxon>Bacillati</taxon>
        <taxon>Actinomycetota</taxon>
        <taxon>Actinomycetes</taxon>
        <taxon>Kitasatosporales</taxon>
        <taxon>Streptomycetaceae</taxon>
        <taxon>Streptomyces</taxon>
    </lineage>
</organism>
<evidence type="ECO:0000256" key="11">
    <source>
        <dbReference type="SAM" id="MobiDB-lite"/>
    </source>
</evidence>
<dbReference type="PANTHER" id="PTHR37461">
    <property type="entry name" value="ANTI-SIGMA-K FACTOR RSKA"/>
    <property type="match status" value="1"/>
</dbReference>
<evidence type="ECO:0000256" key="8">
    <source>
        <dbReference type="ARBA" id="ARBA00023163"/>
    </source>
</evidence>
<keyword evidence="3" id="KW-1003">Cell membrane</keyword>
<feature type="domain" description="Anti-sigma K factor RskA C-terminal" evidence="12">
    <location>
        <begin position="110"/>
        <end position="249"/>
    </location>
</feature>
<evidence type="ECO:0000259" key="12">
    <source>
        <dbReference type="Pfam" id="PF10099"/>
    </source>
</evidence>
<keyword evidence="7" id="KW-0472">Membrane</keyword>
<gene>
    <name evidence="14" type="ORF">SAMN05216481_102274</name>
</gene>
<dbReference type="GO" id="GO:0006417">
    <property type="term" value="P:regulation of translation"/>
    <property type="evidence" value="ECO:0007669"/>
    <property type="project" value="TreeGrafter"/>
</dbReference>
<evidence type="ECO:0000256" key="4">
    <source>
        <dbReference type="ARBA" id="ARBA00022692"/>
    </source>
</evidence>
<dbReference type="Pfam" id="PF13490">
    <property type="entry name" value="zf-HC2"/>
    <property type="match status" value="1"/>
</dbReference>
<dbReference type="Pfam" id="PF10099">
    <property type="entry name" value="RskA_C"/>
    <property type="match status" value="1"/>
</dbReference>
<sequence length="258" mass="26467">MSAADLHTLTGAYAVDALDGPEREEFERHLAVCAPCREEARELTATAARLGLAASAAPPPGMREEVLRRVAAVRQEPPRARPPAGSPGGAGGAGGGTGRLRRLPRLALAASVASALALGGVAAWQYERARDARQLAEQARQRADELTRLLAAPDARLAAGELPGGGSATVVVSRSRDRAAFLASRLPEPPAGKVYQLWFDDDGAMRPAGVVKASDGRAAVVMDGPVAGADGMGVTVEPEGGSAQPTSEPLAVMEFPAA</sequence>
<evidence type="ECO:0000256" key="9">
    <source>
        <dbReference type="ARBA" id="ARBA00029829"/>
    </source>
</evidence>
<dbReference type="GO" id="GO:0005886">
    <property type="term" value="C:plasma membrane"/>
    <property type="evidence" value="ECO:0007669"/>
    <property type="project" value="UniProtKB-SubCell"/>
</dbReference>
<reference evidence="14 15" key="1">
    <citation type="submission" date="2016-10" db="EMBL/GenBank/DDBJ databases">
        <authorList>
            <person name="de Groot N.N."/>
        </authorList>
    </citation>
    <scope>NUCLEOTIDE SEQUENCE [LARGE SCALE GENOMIC DNA]</scope>
    <source>
        <strain evidence="14 15">CGMCC 4.3519</strain>
    </source>
</reference>
<keyword evidence="14" id="KW-0863">Zinc-finger</keyword>
<feature type="region of interest" description="Disordered" evidence="11">
    <location>
        <begin position="75"/>
        <end position="97"/>
    </location>
</feature>
<dbReference type="InterPro" id="IPR051474">
    <property type="entry name" value="Anti-sigma-K/W_factor"/>
</dbReference>
<evidence type="ECO:0000256" key="5">
    <source>
        <dbReference type="ARBA" id="ARBA00022989"/>
    </source>
</evidence>
<evidence type="ECO:0000256" key="2">
    <source>
        <dbReference type="ARBA" id="ARBA00004236"/>
    </source>
</evidence>
<dbReference type="AlphaFoldDB" id="A0A1H9BA18"/>
<feature type="domain" description="Putative zinc-finger" evidence="13">
    <location>
        <begin position="9"/>
        <end position="37"/>
    </location>
</feature>
<dbReference type="GO" id="GO:0016989">
    <property type="term" value="F:sigma factor antagonist activity"/>
    <property type="evidence" value="ECO:0007669"/>
    <property type="project" value="TreeGrafter"/>
</dbReference>
<evidence type="ECO:0000313" key="14">
    <source>
        <dbReference type="EMBL" id="SEP85870.1"/>
    </source>
</evidence>
<dbReference type="EMBL" id="FOET01000002">
    <property type="protein sequence ID" value="SEP85870.1"/>
    <property type="molecule type" value="Genomic_DNA"/>
</dbReference>
<evidence type="ECO:0000256" key="10">
    <source>
        <dbReference type="ARBA" id="ARBA00030803"/>
    </source>
</evidence>
<proteinExistence type="predicted"/>
<feature type="compositionally biased region" description="Gly residues" evidence="11">
    <location>
        <begin position="86"/>
        <end position="97"/>
    </location>
</feature>
<keyword evidence="6" id="KW-0805">Transcription regulation</keyword>
<evidence type="ECO:0000256" key="1">
    <source>
        <dbReference type="ARBA" id="ARBA00004167"/>
    </source>
</evidence>
<evidence type="ECO:0000256" key="7">
    <source>
        <dbReference type="ARBA" id="ARBA00023136"/>
    </source>
</evidence>
<keyword evidence="14" id="KW-0479">Metal-binding</keyword>
<dbReference type="InterPro" id="IPR018764">
    <property type="entry name" value="RskA_C"/>
</dbReference>
<evidence type="ECO:0000259" key="13">
    <source>
        <dbReference type="Pfam" id="PF13490"/>
    </source>
</evidence>
<keyword evidence="8" id="KW-0804">Transcription</keyword>